<dbReference type="GO" id="GO:0005829">
    <property type="term" value="C:cytosol"/>
    <property type="evidence" value="ECO:0007669"/>
    <property type="project" value="TreeGrafter"/>
</dbReference>
<dbReference type="RefSeq" id="WP_189856929.1">
    <property type="nucleotide sequence ID" value="NZ_BMVW01000002.1"/>
</dbReference>
<dbReference type="InterPro" id="IPR036412">
    <property type="entry name" value="HAD-like_sf"/>
</dbReference>
<proteinExistence type="predicted"/>
<dbReference type="SFLD" id="SFLDS00003">
    <property type="entry name" value="Haloacid_Dehalogenase"/>
    <property type="match status" value="1"/>
</dbReference>
<dbReference type="PANTHER" id="PTHR10000">
    <property type="entry name" value="PHOSPHOSERINE PHOSPHATASE"/>
    <property type="match status" value="1"/>
</dbReference>
<reference evidence="1" key="2">
    <citation type="submission" date="2020-09" db="EMBL/GenBank/DDBJ databases">
        <authorList>
            <person name="Sun Q."/>
            <person name="Ohkuma M."/>
        </authorList>
    </citation>
    <scope>NUCLEOTIDE SEQUENCE</scope>
    <source>
        <strain evidence="1">JCM 4815</strain>
    </source>
</reference>
<reference evidence="1" key="1">
    <citation type="journal article" date="2014" name="Int. J. Syst. Evol. Microbiol.">
        <title>Complete genome sequence of Corynebacterium casei LMG S-19264T (=DSM 44701T), isolated from a smear-ripened cheese.</title>
        <authorList>
            <consortium name="US DOE Joint Genome Institute (JGI-PGF)"/>
            <person name="Walter F."/>
            <person name="Albersmeier A."/>
            <person name="Kalinowski J."/>
            <person name="Ruckert C."/>
        </authorList>
    </citation>
    <scope>NUCLEOTIDE SEQUENCE</scope>
    <source>
        <strain evidence="1">JCM 4815</strain>
    </source>
</reference>
<accession>A0A918PC08</accession>
<evidence type="ECO:0000313" key="2">
    <source>
        <dbReference type="Proteomes" id="UP000622166"/>
    </source>
</evidence>
<gene>
    <name evidence="1" type="ORF">GCM10010365_17240</name>
</gene>
<dbReference type="GO" id="GO:0016791">
    <property type="term" value="F:phosphatase activity"/>
    <property type="evidence" value="ECO:0007669"/>
    <property type="project" value="UniProtKB-ARBA"/>
</dbReference>
<dbReference type="CDD" id="cd07518">
    <property type="entry name" value="HAD_YbiV-Like"/>
    <property type="match status" value="1"/>
</dbReference>
<evidence type="ECO:0000313" key="1">
    <source>
        <dbReference type="EMBL" id="GGY99102.1"/>
    </source>
</evidence>
<dbReference type="SFLD" id="SFLDG01140">
    <property type="entry name" value="C2.B:_Phosphomannomutase_and_P"/>
    <property type="match status" value="1"/>
</dbReference>
<name>A0A918PC08_9ACTN</name>
<dbReference type="PANTHER" id="PTHR10000:SF53">
    <property type="entry name" value="5-AMINO-6-(5-PHOSPHO-D-RIBITYLAMINO)URACIL PHOSPHATASE YBJI-RELATED"/>
    <property type="match status" value="1"/>
</dbReference>
<dbReference type="SUPFAM" id="SSF56784">
    <property type="entry name" value="HAD-like"/>
    <property type="match status" value="1"/>
</dbReference>
<organism evidence="1 2">
    <name type="scientific">Streptomyces poonensis</name>
    <dbReference type="NCBI Taxonomy" id="68255"/>
    <lineage>
        <taxon>Bacteria</taxon>
        <taxon>Bacillati</taxon>
        <taxon>Actinomycetota</taxon>
        <taxon>Actinomycetes</taxon>
        <taxon>Kitasatosporales</taxon>
        <taxon>Streptomycetaceae</taxon>
        <taxon>Streptomyces</taxon>
    </lineage>
</organism>
<keyword evidence="2" id="KW-1185">Reference proteome</keyword>
<dbReference type="NCBIfam" id="TIGR00099">
    <property type="entry name" value="Cof-subfamily"/>
    <property type="match status" value="1"/>
</dbReference>
<dbReference type="NCBIfam" id="TIGR01484">
    <property type="entry name" value="HAD-SF-IIB"/>
    <property type="match status" value="1"/>
</dbReference>
<keyword evidence="1" id="KW-0378">Hydrolase</keyword>
<dbReference type="Gene3D" id="3.40.50.1000">
    <property type="entry name" value="HAD superfamily/HAD-like"/>
    <property type="match status" value="1"/>
</dbReference>
<sequence length="287" mass="31025">MTTFRPRPAQALPAIESATPPDIRLVVTDMDGTLLDGDGRIPDGLWPLLAELDRRGVVFCPASGRQYATLLRQFQRAAPGMVFIAENGTYVVRDGQEISSDLLDRDVVGQVVRTVEGLPAEGVDAGLVVCGKRSAYVARTDPAFLAEVSIYYAQLETVEDLTAVDDDIIKLAVHDSGRAEDGTAPALKKFGATHQVVLSGEHWIDIMSPTANKGAAVRGLQRRLGITPDQTVVFGDYLNDLEMLDAASWSFAMANAHPDIERRARYRAPANTDNGVVATLTALLRLP</sequence>
<dbReference type="InterPro" id="IPR023214">
    <property type="entry name" value="HAD_sf"/>
</dbReference>
<dbReference type="EMBL" id="BMVW01000002">
    <property type="protein sequence ID" value="GGY99102.1"/>
    <property type="molecule type" value="Genomic_DNA"/>
</dbReference>
<dbReference type="InterPro" id="IPR000150">
    <property type="entry name" value="Cof"/>
</dbReference>
<dbReference type="AlphaFoldDB" id="A0A918PC08"/>
<dbReference type="GO" id="GO:0000287">
    <property type="term" value="F:magnesium ion binding"/>
    <property type="evidence" value="ECO:0007669"/>
    <property type="project" value="TreeGrafter"/>
</dbReference>
<dbReference type="Pfam" id="PF08282">
    <property type="entry name" value="Hydrolase_3"/>
    <property type="match status" value="1"/>
</dbReference>
<protein>
    <submittedName>
        <fullName evidence="1">Hydrolase</fullName>
    </submittedName>
</protein>
<dbReference type="Gene3D" id="3.30.1240.10">
    <property type="match status" value="1"/>
</dbReference>
<comment type="caution">
    <text evidence="1">The sequence shown here is derived from an EMBL/GenBank/DDBJ whole genome shotgun (WGS) entry which is preliminary data.</text>
</comment>
<dbReference type="Proteomes" id="UP000622166">
    <property type="component" value="Unassembled WGS sequence"/>
</dbReference>
<dbReference type="InterPro" id="IPR006379">
    <property type="entry name" value="HAD-SF_hydro_IIB"/>
</dbReference>